<dbReference type="EMBL" id="JAJSOF020000015">
    <property type="protein sequence ID" value="KAJ4441640.1"/>
    <property type="molecule type" value="Genomic_DNA"/>
</dbReference>
<dbReference type="InterPro" id="IPR052709">
    <property type="entry name" value="Transposase-MT_Hybrid"/>
</dbReference>
<proteinExistence type="predicted"/>
<dbReference type="PANTHER" id="PTHR46060:SF1">
    <property type="entry name" value="MARINER MOS1 TRANSPOSASE-LIKE PROTEIN"/>
    <property type="match status" value="1"/>
</dbReference>
<evidence type="ECO:0000256" key="1">
    <source>
        <dbReference type="SAM" id="MobiDB-lite"/>
    </source>
</evidence>
<name>A0ABQ8T563_PERAM</name>
<protein>
    <submittedName>
        <fullName evidence="2">Uncharacterized protein</fullName>
    </submittedName>
</protein>
<feature type="region of interest" description="Disordered" evidence="1">
    <location>
        <begin position="1"/>
        <end position="30"/>
    </location>
</feature>
<accession>A0ABQ8T563</accession>
<gene>
    <name evidence="2" type="ORF">ANN_11498</name>
</gene>
<comment type="caution">
    <text evidence="2">The sequence shown here is derived from an EMBL/GenBank/DDBJ whole genome shotgun (WGS) entry which is preliminary data.</text>
</comment>
<evidence type="ECO:0000313" key="2">
    <source>
        <dbReference type="EMBL" id="KAJ4441640.1"/>
    </source>
</evidence>
<dbReference type="Proteomes" id="UP001148838">
    <property type="component" value="Unassembled WGS sequence"/>
</dbReference>
<sequence>MQREDGEYKEQAENTRRIREMQREQGEYKENKEDKKSIVACLLFTANTAYHVHVLEWHKRFREGRVSLQDDARPGQAHRAITPAVIAEVDGLIQGNRRITVEELRRLVGISHGSVHVIATKHLHYRTICAQWVQYQLTEEQKTNNGCNDATRKSMHFCPVLSLGTNRGVTILNRRANGRAKNENAWILPHRRSPKQYSHVPMFEMGRACSTYGCETLTLTLREEQRLMVFDNKMLRKMFGAKRDEVTGQWRKLHNAELQALRLKWAGHVSHMDESRNAYRVFVGRPEGKRRLGRPRRRWEDNIKMDLREVGYDVGEWINLARDRDR</sequence>
<keyword evidence="3" id="KW-1185">Reference proteome</keyword>
<dbReference type="PANTHER" id="PTHR46060">
    <property type="entry name" value="MARINER MOS1 TRANSPOSASE-LIKE PROTEIN"/>
    <property type="match status" value="1"/>
</dbReference>
<evidence type="ECO:0000313" key="3">
    <source>
        <dbReference type="Proteomes" id="UP001148838"/>
    </source>
</evidence>
<reference evidence="2 3" key="1">
    <citation type="journal article" date="2022" name="Allergy">
        <title>Genome assembly and annotation of Periplaneta americana reveal a comprehensive cockroach allergen profile.</title>
        <authorList>
            <person name="Wang L."/>
            <person name="Xiong Q."/>
            <person name="Saelim N."/>
            <person name="Wang L."/>
            <person name="Nong W."/>
            <person name="Wan A.T."/>
            <person name="Shi M."/>
            <person name="Liu X."/>
            <person name="Cao Q."/>
            <person name="Hui J.H.L."/>
            <person name="Sookrung N."/>
            <person name="Leung T.F."/>
            <person name="Tungtrongchitr A."/>
            <person name="Tsui S.K.W."/>
        </authorList>
    </citation>
    <scope>NUCLEOTIDE SEQUENCE [LARGE SCALE GENOMIC DNA]</scope>
    <source>
        <strain evidence="2">PWHHKU_190912</strain>
    </source>
</reference>
<organism evidence="2 3">
    <name type="scientific">Periplaneta americana</name>
    <name type="common">American cockroach</name>
    <name type="synonym">Blatta americana</name>
    <dbReference type="NCBI Taxonomy" id="6978"/>
    <lineage>
        <taxon>Eukaryota</taxon>
        <taxon>Metazoa</taxon>
        <taxon>Ecdysozoa</taxon>
        <taxon>Arthropoda</taxon>
        <taxon>Hexapoda</taxon>
        <taxon>Insecta</taxon>
        <taxon>Pterygota</taxon>
        <taxon>Neoptera</taxon>
        <taxon>Polyneoptera</taxon>
        <taxon>Dictyoptera</taxon>
        <taxon>Blattodea</taxon>
        <taxon>Blattoidea</taxon>
        <taxon>Blattidae</taxon>
        <taxon>Blattinae</taxon>
        <taxon>Periplaneta</taxon>
    </lineage>
</organism>